<evidence type="ECO:0000259" key="1">
    <source>
        <dbReference type="Pfam" id="PF13649"/>
    </source>
</evidence>
<comment type="caution">
    <text evidence="2">The sequence shown here is derived from an EMBL/GenBank/DDBJ whole genome shotgun (WGS) entry which is preliminary data.</text>
</comment>
<dbReference type="Pfam" id="PF13649">
    <property type="entry name" value="Methyltransf_25"/>
    <property type="match status" value="1"/>
</dbReference>
<name>X0UA95_9ZZZZ</name>
<feature type="domain" description="Methyltransferase" evidence="1">
    <location>
        <begin position="48"/>
        <end position="125"/>
    </location>
</feature>
<sequence length="129" mass="14333">MAANPEEHERWGQAAGTYDAEYRRVMGEALENEMRSWLVRQFTDADDVLELGCGTGIFSAMIAEHVKHLTATAFSPEMLEQARQRLAGYDNVDIRTEDACHTSFADDSFSAVLAVNLLHHAHAPATVVR</sequence>
<dbReference type="SUPFAM" id="SSF53335">
    <property type="entry name" value="S-adenosyl-L-methionine-dependent methyltransferases"/>
    <property type="match status" value="1"/>
</dbReference>
<dbReference type="CDD" id="cd02440">
    <property type="entry name" value="AdoMet_MTases"/>
    <property type="match status" value="1"/>
</dbReference>
<accession>X0UA95</accession>
<reference evidence="2" key="1">
    <citation type="journal article" date="2014" name="Front. Microbiol.">
        <title>High frequency of phylogenetically diverse reductive dehalogenase-homologous genes in deep subseafloor sedimentary metagenomes.</title>
        <authorList>
            <person name="Kawai M."/>
            <person name="Futagami T."/>
            <person name="Toyoda A."/>
            <person name="Takaki Y."/>
            <person name="Nishi S."/>
            <person name="Hori S."/>
            <person name="Arai W."/>
            <person name="Tsubouchi T."/>
            <person name="Morono Y."/>
            <person name="Uchiyama I."/>
            <person name="Ito T."/>
            <person name="Fujiyama A."/>
            <person name="Inagaki F."/>
            <person name="Takami H."/>
        </authorList>
    </citation>
    <scope>NUCLEOTIDE SEQUENCE</scope>
    <source>
        <strain evidence="2">Expedition CK06-06</strain>
    </source>
</reference>
<evidence type="ECO:0000313" key="2">
    <source>
        <dbReference type="EMBL" id="GAG02445.1"/>
    </source>
</evidence>
<feature type="non-terminal residue" evidence="2">
    <location>
        <position position="129"/>
    </location>
</feature>
<dbReference type="GO" id="GO:0008168">
    <property type="term" value="F:methyltransferase activity"/>
    <property type="evidence" value="ECO:0007669"/>
    <property type="project" value="TreeGrafter"/>
</dbReference>
<dbReference type="InterPro" id="IPR029063">
    <property type="entry name" value="SAM-dependent_MTases_sf"/>
</dbReference>
<dbReference type="PANTHER" id="PTHR43591:SF24">
    <property type="entry name" value="2-METHOXY-6-POLYPRENYL-1,4-BENZOQUINOL METHYLASE, MITOCHONDRIAL"/>
    <property type="match status" value="1"/>
</dbReference>
<protein>
    <recommendedName>
        <fullName evidence="1">Methyltransferase domain-containing protein</fullName>
    </recommendedName>
</protein>
<dbReference type="EMBL" id="BARS01029256">
    <property type="protein sequence ID" value="GAG02445.1"/>
    <property type="molecule type" value="Genomic_DNA"/>
</dbReference>
<gene>
    <name evidence="2" type="ORF">S01H1_45751</name>
</gene>
<dbReference type="PANTHER" id="PTHR43591">
    <property type="entry name" value="METHYLTRANSFERASE"/>
    <property type="match status" value="1"/>
</dbReference>
<dbReference type="AlphaFoldDB" id="X0UA95"/>
<dbReference type="Gene3D" id="3.40.50.150">
    <property type="entry name" value="Vaccinia Virus protein VP39"/>
    <property type="match status" value="1"/>
</dbReference>
<proteinExistence type="predicted"/>
<organism evidence="2">
    <name type="scientific">marine sediment metagenome</name>
    <dbReference type="NCBI Taxonomy" id="412755"/>
    <lineage>
        <taxon>unclassified sequences</taxon>
        <taxon>metagenomes</taxon>
        <taxon>ecological metagenomes</taxon>
    </lineage>
</organism>
<dbReference type="InterPro" id="IPR041698">
    <property type="entry name" value="Methyltransf_25"/>
</dbReference>